<evidence type="ECO:0000313" key="2">
    <source>
        <dbReference type="Proteomes" id="UP001169027"/>
    </source>
</evidence>
<sequence length="90" mass="9676">MSTPTKTQIKTQQRLQAQVDAFNAQLPIGGTVDFFEYEGAPLKRYKTRTEAQILSGHTAVVWLEGKAGCVCVGHCIPVNDEVEAGAGAVQ</sequence>
<name>A0ABT8S9M9_9BURK</name>
<accession>A0ABT8S9M9</accession>
<keyword evidence="2" id="KW-1185">Reference proteome</keyword>
<dbReference type="EMBL" id="JAUKVY010000021">
    <property type="protein sequence ID" value="MDO1535621.1"/>
    <property type="molecule type" value="Genomic_DNA"/>
</dbReference>
<proteinExistence type="predicted"/>
<dbReference type="Proteomes" id="UP001169027">
    <property type="component" value="Unassembled WGS sequence"/>
</dbReference>
<reference evidence="1" key="1">
    <citation type="submission" date="2023-06" db="EMBL/GenBank/DDBJ databases">
        <authorList>
            <person name="Jiang Y."/>
            <person name="Liu Q."/>
        </authorList>
    </citation>
    <scope>NUCLEOTIDE SEQUENCE</scope>
    <source>
        <strain evidence="1">CGMCC 1.12090</strain>
    </source>
</reference>
<dbReference type="RefSeq" id="WP_301813392.1">
    <property type="nucleotide sequence ID" value="NZ_JAUJZH010000021.1"/>
</dbReference>
<protein>
    <submittedName>
        <fullName evidence="1">Uncharacterized protein</fullName>
    </submittedName>
</protein>
<comment type="caution">
    <text evidence="1">The sequence shown here is derived from an EMBL/GenBank/DDBJ whole genome shotgun (WGS) entry which is preliminary data.</text>
</comment>
<gene>
    <name evidence="1" type="ORF">Q2T77_25385</name>
</gene>
<organism evidence="1 2">
    <name type="scientific">Variovorax ginsengisoli</name>
    <dbReference type="NCBI Taxonomy" id="363844"/>
    <lineage>
        <taxon>Bacteria</taxon>
        <taxon>Pseudomonadati</taxon>
        <taxon>Pseudomonadota</taxon>
        <taxon>Betaproteobacteria</taxon>
        <taxon>Burkholderiales</taxon>
        <taxon>Comamonadaceae</taxon>
        <taxon>Variovorax</taxon>
    </lineage>
</organism>
<evidence type="ECO:0000313" key="1">
    <source>
        <dbReference type="EMBL" id="MDO1535621.1"/>
    </source>
</evidence>